<dbReference type="Pfam" id="PF03069">
    <property type="entry name" value="FmdA_AmdA"/>
    <property type="match status" value="1"/>
</dbReference>
<dbReference type="STRING" id="247279.NIES1031_11360"/>
<dbReference type="EMBL" id="MRCC01000008">
    <property type="protein sequence ID" value="OKH26352.1"/>
    <property type="molecule type" value="Genomic_DNA"/>
</dbReference>
<dbReference type="RefSeq" id="WP_073549497.1">
    <property type="nucleotide sequence ID" value="NZ_CAWMVK010000042.1"/>
</dbReference>
<accession>A0A1U7HRZ3</accession>
<name>A0A1U7HRZ3_9CHRO</name>
<sequence>MSNVTFISRTGFQAKNDPNCFNRLHPALKPVAHAKPGELIVFETRDAFDNQFSPKSTPEQVAFADLNLVHPMTGPVYIEGAERGDVLAVTLVDIEPDEYGYTVIVPGFGFLRDQFSEPFIANWQLDRLSATSEQIPGVKISMCAFPGSIGVLPGEIELEKALAREAQLAQAGGFVLLPNAAGAIPADLFGEQGAHKDKALRTIPPREFGGNMDIKQMQVGTTLLFPCFVEGGGLWCGDVHYAQGDGEVSGTAIEMAARVSVRTEIRKGWGEYVKFPQFEGGIQLQRTEPTKFYATTGIPLKARGELPPHLAYLDSPKAAALENLSEDLTLATRNALLQMIDYLVQQRGYTREQALIIAAVAVDLRIGQLVDVPNYVVSAVLPLNIFGD</sequence>
<evidence type="ECO:0000313" key="1">
    <source>
        <dbReference type="EMBL" id="OKH26352.1"/>
    </source>
</evidence>
<proteinExistence type="predicted"/>
<dbReference type="AlphaFoldDB" id="A0A1U7HRZ3"/>
<dbReference type="Gene3D" id="2.60.120.580">
    <property type="entry name" value="Acetamidase/Formamidase-like domains"/>
    <property type="match status" value="2"/>
</dbReference>
<dbReference type="SUPFAM" id="SSF141130">
    <property type="entry name" value="Acetamidase/Formamidase-like"/>
    <property type="match status" value="1"/>
</dbReference>
<dbReference type="PANTHER" id="PTHR31891">
    <property type="entry name" value="FORMAMIDASE C869.04-RELATED"/>
    <property type="match status" value="1"/>
</dbReference>
<dbReference type="OrthoDB" id="9811740at2"/>
<comment type="caution">
    <text evidence="1">The sequence shown here is derived from an EMBL/GenBank/DDBJ whole genome shotgun (WGS) entry which is preliminary data.</text>
</comment>
<dbReference type="Gene3D" id="3.10.28.20">
    <property type="entry name" value="Acetamidase/Formamidase-like domains"/>
    <property type="match status" value="1"/>
</dbReference>
<dbReference type="PANTHER" id="PTHR31891:SF1">
    <property type="entry name" value="FORMAMIDASE C869.04-RELATED"/>
    <property type="match status" value="1"/>
</dbReference>
<dbReference type="InterPro" id="IPR004304">
    <property type="entry name" value="FmdA_AmdA"/>
</dbReference>
<protein>
    <submittedName>
        <fullName evidence="1">Formamidase</fullName>
    </submittedName>
</protein>
<keyword evidence="2" id="KW-1185">Reference proteome</keyword>
<dbReference type="Proteomes" id="UP000185984">
    <property type="component" value="Unassembled WGS sequence"/>
</dbReference>
<dbReference type="GO" id="GO:0016811">
    <property type="term" value="F:hydrolase activity, acting on carbon-nitrogen (but not peptide) bonds, in linear amides"/>
    <property type="evidence" value="ECO:0007669"/>
    <property type="project" value="InterPro"/>
</dbReference>
<evidence type="ECO:0000313" key="2">
    <source>
        <dbReference type="Proteomes" id="UP000185984"/>
    </source>
</evidence>
<reference evidence="1 2" key="1">
    <citation type="submission" date="2016-11" db="EMBL/GenBank/DDBJ databases">
        <title>Draft Genome Sequences of Nine Cyanobacterial Strains from Diverse Habitats.</title>
        <authorList>
            <person name="Zhu T."/>
            <person name="Hou S."/>
            <person name="Lu X."/>
            <person name="Hess W.R."/>
        </authorList>
    </citation>
    <scope>NUCLEOTIDE SEQUENCE [LARGE SCALE GENOMIC DNA]</scope>
    <source>
        <strain evidence="1 2">5.2 s.c.1</strain>
    </source>
</reference>
<organism evidence="1 2">
    <name type="scientific">Chroogloeocystis siderophila 5.2 s.c.1</name>
    <dbReference type="NCBI Taxonomy" id="247279"/>
    <lineage>
        <taxon>Bacteria</taxon>
        <taxon>Bacillati</taxon>
        <taxon>Cyanobacteriota</taxon>
        <taxon>Cyanophyceae</taxon>
        <taxon>Oscillatoriophycideae</taxon>
        <taxon>Chroococcales</taxon>
        <taxon>Chroococcaceae</taxon>
        <taxon>Chroogloeocystis</taxon>
    </lineage>
</organism>
<gene>
    <name evidence="1" type="ORF">NIES1031_11360</name>
</gene>